<dbReference type="Gramene" id="ERN11966">
    <property type="protein sequence ID" value="ERN11966"/>
    <property type="gene ID" value="AMTR_s00184p00039960"/>
</dbReference>
<dbReference type="EMBL" id="KI392652">
    <property type="protein sequence ID" value="ERN11966.1"/>
    <property type="molecule type" value="Genomic_DNA"/>
</dbReference>
<evidence type="ECO:0000313" key="3">
    <source>
        <dbReference type="Proteomes" id="UP000017836"/>
    </source>
</evidence>
<dbReference type="Pfam" id="PF10536">
    <property type="entry name" value="PMD"/>
    <property type="match status" value="1"/>
</dbReference>
<feature type="domain" description="Aminotransferase-like plant mobile" evidence="1">
    <location>
        <begin position="2"/>
        <end position="105"/>
    </location>
</feature>
<reference evidence="3" key="1">
    <citation type="journal article" date="2013" name="Science">
        <title>The Amborella genome and the evolution of flowering plants.</title>
        <authorList>
            <consortium name="Amborella Genome Project"/>
        </authorList>
    </citation>
    <scope>NUCLEOTIDE SEQUENCE [LARGE SCALE GENOMIC DNA]</scope>
</reference>
<dbReference type="Proteomes" id="UP000017836">
    <property type="component" value="Unassembled WGS sequence"/>
</dbReference>
<proteinExistence type="predicted"/>
<sequence>MPMAKRWEPPKNYYDNPHNLMTPIIRELDNLQPNEVIWNPYFKPDDAISCDKHQAFETAMCITMLIFDDIDELYMSNRVCQQFGAKQGISRNPLFVGKRSSRQCRQQD</sequence>
<keyword evidence="3" id="KW-1185">Reference proteome</keyword>
<dbReference type="InterPro" id="IPR019557">
    <property type="entry name" value="AminoTfrase-like_pln_mobile"/>
</dbReference>
<evidence type="ECO:0000259" key="1">
    <source>
        <dbReference type="Pfam" id="PF10536"/>
    </source>
</evidence>
<protein>
    <recommendedName>
        <fullName evidence="1">Aminotransferase-like plant mobile domain-containing protein</fullName>
    </recommendedName>
</protein>
<gene>
    <name evidence="2" type="ORF">AMTR_s00184p00039960</name>
</gene>
<evidence type="ECO:0000313" key="2">
    <source>
        <dbReference type="EMBL" id="ERN11966.1"/>
    </source>
</evidence>
<dbReference type="HOGENOM" id="CLU_175046_0_0_1"/>
<dbReference type="AlphaFoldDB" id="W1PW52"/>
<organism evidence="2 3">
    <name type="scientific">Amborella trichopoda</name>
    <dbReference type="NCBI Taxonomy" id="13333"/>
    <lineage>
        <taxon>Eukaryota</taxon>
        <taxon>Viridiplantae</taxon>
        <taxon>Streptophyta</taxon>
        <taxon>Embryophyta</taxon>
        <taxon>Tracheophyta</taxon>
        <taxon>Spermatophyta</taxon>
        <taxon>Magnoliopsida</taxon>
        <taxon>Amborellales</taxon>
        <taxon>Amborellaceae</taxon>
        <taxon>Amborella</taxon>
    </lineage>
</organism>
<accession>W1PW52</accession>
<name>W1PW52_AMBTC</name>